<evidence type="ECO:0000313" key="2">
    <source>
        <dbReference type="Proteomes" id="UP000244201"/>
    </source>
</evidence>
<proteinExistence type="predicted"/>
<accession>A0A2R4T643</accession>
<dbReference type="EMBL" id="CP026304">
    <property type="protein sequence ID" value="AVZ74619.1"/>
    <property type="molecule type" value="Genomic_DNA"/>
</dbReference>
<sequence>MEVLRSGVQDAGTGLRIVAFVSTYLPPQQAVELREDTACQLAKWASEVCRSGKSRLSQKAGQSAWF</sequence>
<reference evidence="1 2" key="1">
    <citation type="submission" date="2018-01" db="EMBL/GenBank/DDBJ databases">
        <title>Complete genome sequence of Streptomyces lunaelactis MM109T, a Ferroverdin A producer isolated from cave moonmilk deposits.</title>
        <authorList>
            <person name="Naome A."/>
            <person name="Martinet L."/>
            <person name="Maciejewska M."/>
            <person name="Anderssen S."/>
            <person name="Adam D."/>
            <person name="Tenconi E."/>
            <person name="Deflandre B."/>
            <person name="Arguelles-Arias A."/>
            <person name="Calusinska M."/>
            <person name="Copieters W."/>
            <person name="Karim L."/>
            <person name="Hanikenne M."/>
            <person name="Baurain D."/>
            <person name="van Wezel G."/>
            <person name="Smargiasso N."/>
            <person name="de Pauw E."/>
            <person name="Delfosse P."/>
            <person name="Rigali S."/>
        </authorList>
    </citation>
    <scope>NUCLEOTIDE SEQUENCE [LARGE SCALE GENOMIC DNA]</scope>
    <source>
        <strain evidence="1 2">MM109</strain>
    </source>
</reference>
<name>A0A2R4T643_9ACTN</name>
<protein>
    <submittedName>
        <fullName evidence="1">Uncharacterized protein</fullName>
    </submittedName>
</protein>
<dbReference type="AlphaFoldDB" id="A0A2R4T643"/>
<gene>
    <name evidence="1" type="ORF">SLUN_23050</name>
</gene>
<keyword evidence="2" id="KW-1185">Reference proteome</keyword>
<dbReference type="KEGG" id="slk:SLUN_23050"/>
<evidence type="ECO:0000313" key="1">
    <source>
        <dbReference type="EMBL" id="AVZ74619.1"/>
    </source>
</evidence>
<dbReference type="Proteomes" id="UP000244201">
    <property type="component" value="Chromosome"/>
</dbReference>
<organism evidence="1 2">
    <name type="scientific">Streptomyces lunaelactis</name>
    <dbReference type="NCBI Taxonomy" id="1535768"/>
    <lineage>
        <taxon>Bacteria</taxon>
        <taxon>Bacillati</taxon>
        <taxon>Actinomycetota</taxon>
        <taxon>Actinomycetes</taxon>
        <taxon>Kitasatosporales</taxon>
        <taxon>Streptomycetaceae</taxon>
        <taxon>Streptomyces</taxon>
    </lineage>
</organism>